<dbReference type="RefSeq" id="WP_073066249.1">
    <property type="nucleotide sequence ID" value="NZ_FQUS01000017.1"/>
</dbReference>
<dbReference type="EMBL" id="FQUS01000017">
    <property type="protein sequence ID" value="SHG03297.1"/>
    <property type="molecule type" value="Genomic_DNA"/>
</dbReference>
<evidence type="ECO:0000313" key="2">
    <source>
        <dbReference type="Proteomes" id="UP000184041"/>
    </source>
</evidence>
<organism evidence="1 2">
    <name type="scientific">Fodinibius roseus</name>
    <dbReference type="NCBI Taxonomy" id="1194090"/>
    <lineage>
        <taxon>Bacteria</taxon>
        <taxon>Pseudomonadati</taxon>
        <taxon>Balneolota</taxon>
        <taxon>Balneolia</taxon>
        <taxon>Balneolales</taxon>
        <taxon>Balneolaceae</taxon>
        <taxon>Fodinibius</taxon>
    </lineage>
</organism>
<gene>
    <name evidence="1" type="ORF">SAMN05443144_11759</name>
</gene>
<reference evidence="1 2" key="1">
    <citation type="submission" date="2016-11" db="EMBL/GenBank/DDBJ databases">
        <authorList>
            <person name="Jaros S."/>
            <person name="Januszkiewicz K."/>
            <person name="Wedrychowicz H."/>
        </authorList>
    </citation>
    <scope>NUCLEOTIDE SEQUENCE [LARGE SCALE GENOMIC DNA]</scope>
    <source>
        <strain evidence="1 2">DSM 21986</strain>
    </source>
</reference>
<dbReference type="Proteomes" id="UP000184041">
    <property type="component" value="Unassembled WGS sequence"/>
</dbReference>
<evidence type="ECO:0008006" key="3">
    <source>
        <dbReference type="Google" id="ProtNLM"/>
    </source>
</evidence>
<evidence type="ECO:0000313" key="1">
    <source>
        <dbReference type="EMBL" id="SHG03297.1"/>
    </source>
</evidence>
<proteinExistence type="predicted"/>
<dbReference type="InterPro" id="IPR021398">
    <property type="entry name" value="DUF3037"/>
</dbReference>
<name>A0A1M5GHV2_9BACT</name>
<dbReference type="Pfam" id="PF11236">
    <property type="entry name" value="DUF3037"/>
    <property type="match status" value="1"/>
</dbReference>
<dbReference type="STRING" id="1194090.SAMN05443144_11759"/>
<sequence>MNKQQFQYSLLRYRHSYFLAEEVNVGILFFLPTEGRVEFVYPTRLQRISQLYPDFNVHTLRKYLNAFNKQARKLTKKFSGDPKFFEASDFQGIIEEFFLREDATALLFSDITRGTYEDAEETLSFYKDKYLSVYENREERERKDEKYILNKLEEGLKDTNFNYSREIKRDYTIETPYLSQKFNFAWDNGTTNLVTPIGLDLKLEDSIENKALNWHGRLDKFKEKAEKDNLKFDLIISRPRDQKLFKTYDNALKILEDNRAPKEIHELDHISTYIHRLAEHLSSCA</sequence>
<keyword evidence="2" id="KW-1185">Reference proteome</keyword>
<dbReference type="AlphaFoldDB" id="A0A1M5GHV2"/>
<accession>A0A1M5GHV2</accession>
<dbReference type="OrthoDB" id="8199584at2"/>
<protein>
    <recommendedName>
        <fullName evidence="3">DUF3037 domain-containing protein</fullName>
    </recommendedName>
</protein>